<sequence length="602" mass="68479">MSIQFLLVELVGNKETTIAVLPFQFIGVENALSPIIKGFTEDLIINFSKFVGLSVISQYSTLAISDISDTQSIEKLGADYIITGSFRPLGDGYRIGVQLIRTRDNRVVFAGNHNENLETILNAEDTITQQMVSVLQQQIEHDLLSYSYKKESVELAAYENWLLGIKELKKGTVESDLIAREYFEAALKIDPLFARAYTGISLSYFNEWSCQLWDRWEVSHKGAHDYALKAIELDETDYVSLAVLGRTFLYLGDYDKSEHLLRRSLRMNPNDADNLILISNCFVWLGYLEEAEELYLKARNLNPLHPEAYLPIGMLVYFEKGDFGKAIELGEKVANLSIWTDFTAFLAAAYYHLSNNDKMNVYWKKYLELFKKNINEGKEATNQEAVEWQKVVNPYKVKSNMEPFWDYILGDNSEKSTHSVPKNKAIKTLKGNFIQNGELWELSYLNKSAVIKDSKGLHDIAQLLEQPEEQIHCAVLMGVVLETGGTSMIDDQAMKEYKSKLRSLKVDISDAEEMGMYQKADALQEEYEALVEHLSQVTGLSNKIRKTGSSVEKARAAVTWRIRSSIKKIEKVHPKLAKHLTNSIKTGTCCSYEPETPHEWTV</sequence>
<dbReference type="InterPro" id="IPR019734">
    <property type="entry name" value="TPR_rpt"/>
</dbReference>
<reference evidence="3" key="1">
    <citation type="journal article" date="2019" name="Int. J. Syst. Evol. Microbiol.">
        <title>The Global Catalogue of Microorganisms (GCM) 10K type strain sequencing project: providing services to taxonomists for standard genome sequencing and annotation.</title>
        <authorList>
            <consortium name="The Broad Institute Genomics Platform"/>
            <consortium name="The Broad Institute Genome Sequencing Center for Infectious Disease"/>
            <person name="Wu L."/>
            <person name="Ma J."/>
        </authorList>
    </citation>
    <scope>NUCLEOTIDE SEQUENCE [LARGE SCALE GENOMIC DNA]</scope>
    <source>
        <strain evidence="3">JCM 3389</strain>
    </source>
</reference>
<dbReference type="InterPro" id="IPR011990">
    <property type="entry name" value="TPR-like_helical_dom_sf"/>
</dbReference>
<dbReference type="PANTHER" id="PTHR12558">
    <property type="entry name" value="CELL DIVISION CYCLE 16,23,27"/>
    <property type="match status" value="1"/>
</dbReference>
<dbReference type="Gene3D" id="1.25.40.10">
    <property type="entry name" value="Tetratricopeptide repeat domain"/>
    <property type="match status" value="1"/>
</dbReference>
<keyword evidence="3" id="KW-1185">Reference proteome</keyword>
<protein>
    <submittedName>
        <fullName evidence="2">Tetratricopeptide repeat protein</fullName>
    </submittedName>
</protein>
<evidence type="ECO:0000313" key="3">
    <source>
        <dbReference type="Proteomes" id="UP001597342"/>
    </source>
</evidence>
<evidence type="ECO:0000313" key="2">
    <source>
        <dbReference type="EMBL" id="MFD2098712.1"/>
    </source>
</evidence>
<accession>A0ABW4XTK2</accession>
<dbReference type="PROSITE" id="PS50005">
    <property type="entry name" value="TPR"/>
    <property type="match status" value="1"/>
</dbReference>
<gene>
    <name evidence="2" type="ORF">ACFSJE_02930</name>
</gene>
<comment type="caution">
    <text evidence="2">The sequence shown here is derived from an EMBL/GenBank/DDBJ whole genome shotgun (WGS) entry which is preliminary data.</text>
</comment>
<dbReference type="SMART" id="SM00028">
    <property type="entry name" value="TPR"/>
    <property type="match status" value="3"/>
</dbReference>
<dbReference type="Proteomes" id="UP001597342">
    <property type="component" value="Unassembled WGS sequence"/>
</dbReference>
<organism evidence="2 3">
    <name type="scientific">Flagellimonas iocasae</name>
    <dbReference type="NCBI Taxonomy" id="2055905"/>
    <lineage>
        <taxon>Bacteria</taxon>
        <taxon>Pseudomonadati</taxon>
        <taxon>Bacteroidota</taxon>
        <taxon>Flavobacteriia</taxon>
        <taxon>Flavobacteriales</taxon>
        <taxon>Flavobacteriaceae</taxon>
        <taxon>Flagellimonas</taxon>
    </lineage>
</organism>
<dbReference type="RefSeq" id="WP_379829483.1">
    <property type="nucleotide sequence ID" value="NZ_JBHUHU010000001.1"/>
</dbReference>
<evidence type="ECO:0000256" key="1">
    <source>
        <dbReference type="PROSITE-ProRule" id="PRU00339"/>
    </source>
</evidence>
<dbReference type="EMBL" id="JBHUHU010000001">
    <property type="protein sequence ID" value="MFD2098712.1"/>
    <property type="molecule type" value="Genomic_DNA"/>
</dbReference>
<keyword evidence="1" id="KW-0802">TPR repeat</keyword>
<proteinExistence type="predicted"/>
<dbReference type="Pfam" id="PF13432">
    <property type="entry name" value="TPR_16"/>
    <property type="match status" value="1"/>
</dbReference>
<dbReference type="SUPFAM" id="SSF48452">
    <property type="entry name" value="TPR-like"/>
    <property type="match status" value="1"/>
</dbReference>
<feature type="repeat" description="TPR" evidence="1">
    <location>
        <begin position="238"/>
        <end position="271"/>
    </location>
</feature>
<name>A0ABW4XTK2_9FLAO</name>
<dbReference type="PANTHER" id="PTHR12558:SF13">
    <property type="entry name" value="CELL DIVISION CYCLE PROTEIN 27 HOMOLOG"/>
    <property type="match status" value="1"/>
</dbReference>